<name>A0A0U5BRC7_9MICO</name>
<gene>
    <name evidence="6" type="ORF">MalAC0309_2632</name>
</gene>
<dbReference type="SUPFAM" id="SSF46689">
    <property type="entry name" value="Homeodomain-like"/>
    <property type="match status" value="1"/>
</dbReference>
<dbReference type="OrthoDB" id="5242433at2"/>
<dbReference type="AlphaFoldDB" id="A0A0U5BRC7"/>
<evidence type="ECO:0000256" key="1">
    <source>
        <dbReference type="ARBA" id="ARBA00023015"/>
    </source>
</evidence>
<dbReference type="InterPro" id="IPR036271">
    <property type="entry name" value="Tet_transcr_reg_TetR-rel_C_sf"/>
</dbReference>
<feature type="domain" description="HTH tetR-type" evidence="5">
    <location>
        <begin position="9"/>
        <end position="69"/>
    </location>
</feature>
<sequence>MASSRVSLDDRRHQLIEATIGEMRANGVQSITLRSVAKRAQASLATVHYCFENKEALIQAAVLRWLSNMVEYAAHIPAGQGFSATVNTFAEMFWADLERTPEDVLAQIELVLWAKRHEDSTAISSLIYTGYEDELADLFSASFSNEYPDKSLDAPRFVRLLLAIFDGCSLQFILQPELPVHRENFFHLVHNMIASAPQGR</sequence>
<organism evidence="6 7">
    <name type="scientific">Microcella alkaliphila</name>
    <dbReference type="NCBI Taxonomy" id="279828"/>
    <lineage>
        <taxon>Bacteria</taxon>
        <taxon>Bacillati</taxon>
        <taxon>Actinomycetota</taxon>
        <taxon>Actinomycetes</taxon>
        <taxon>Micrococcales</taxon>
        <taxon>Microbacteriaceae</taxon>
        <taxon>Microcella</taxon>
    </lineage>
</organism>
<dbReference type="PANTHER" id="PTHR30055">
    <property type="entry name" value="HTH-TYPE TRANSCRIPTIONAL REGULATOR RUTR"/>
    <property type="match status" value="1"/>
</dbReference>
<dbReference type="InterPro" id="IPR001647">
    <property type="entry name" value="HTH_TetR"/>
</dbReference>
<dbReference type="PANTHER" id="PTHR30055:SF234">
    <property type="entry name" value="HTH-TYPE TRANSCRIPTIONAL REGULATOR BETI"/>
    <property type="match status" value="1"/>
</dbReference>
<keyword evidence="3" id="KW-0804">Transcription</keyword>
<keyword evidence="1" id="KW-0805">Transcription regulation</keyword>
<dbReference type="KEGG" id="malk:MalAC0309_2632"/>
<evidence type="ECO:0000256" key="3">
    <source>
        <dbReference type="ARBA" id="ARBA00023163"/>
    </source>
</evidence>
<protein>
    <submittedName>
        <fullName evidence="6">Putative TetR family transcriptional regulator</fullName>
    </submittedName>
</protein>
<evidence type="ECO:0000313" key="6">
    <source>
        <dbReference type="EMBL" id="BAU33467.1"/>
    </source>
</evidence>
<dbReference type="Gene3D" id="1.10.357.10">
    <property type="entry name" value="Tetracycline Repressor, domain 2"/>
    <property type="match status" value="1"/>
</dbReference>
<accession>A0A0U5BRC7</accession>
<evidence type="ECO:0000256" key="4">
    <source>
        <dbReference type="PROSITE-ProRule" id="PRU00335"/>
    </source>
</evidence>
<dbReference type="PROSITE" id="PS50977">
    <property type="entry name" value="HTH_TETR_2"/>
    <property type="match status" value="1"/>
</dbReference>
<feature type="DNA-binding region" description="H-T-H motif" evidence="4">
    <location>
        <begin position="32"/>
        <end position="51"/>
    </location>
</feature>
<evidence type="ECO:0000313" key="7">
    <source>
        <dbReference type="Proteomes" id="UP000218965"/>
    </source>
</evidence>
<dbReference type="SUPFAM" id="SSF48498">
    <property type="entry name" value="Tetracyclin repressor-like, C-terminal domain"/>
    <property type="match status" value="1"/>
</dbReference>
<evidence type="ECO:0000259" key="5">
    <source>
        <dbReference type="PROSITE" id="PS50977"/>
    </source>
</evidence>
<dbReference type="RefSeq" id="WP_096423172.1">
    <property type="nucleotide sequence ID" value="NZ_AP017315.1"/>
</dbReference>
<reference evidence="7" key="1">
    <citation type="submission" date="2015-12" db="EMBL/GenBank/DDBJ databases">
        <authorList>
            <person name="Shamseldin A."/>
            <person name="Moawad H."/>
            <person name="Abd El-Rahim W.M."/>
            <person name="Sadowsky M.J."/>
        </authorList>
    </citation>
    <scope>NUCLEOTIDE SEQUENCE [LARGE SCALE GENOMIC DNA]</scope>
    <source>
        <strain evidence="7">JAM AC0309</strain>
    </source>
</reference>
<proteinExistence type="predicted"/>
<dbReference type="Proteomes" id="UP000218965">
    <property type="component" value="Chromosome"/>
</dbReference>
<dbReference type="EMBL" id="AP017315">
    <property type="protein sequence ID" value="BAU33467.1"/>
    <property type="molecule type" value="Genomic_DNA"/>
</dbReference>
<dbReference type="InterPro" id="IPR050109">
    <property type="entry name" value="HTH-type_TetR-like_transc_reg"/>
</dbReference>
<dbReference type="InterPro" id="IPR009057">
    <property type="entry name" value="Homeodomain-like_sf"/>
</dbReference>
<evidence type="ECO:0000256" key="2">
    <source>
        <dbReference type="ARBA" id="ARBA00023125"/>
    </source>
</evidence>
<dbReference type="GO" id="GO:0000976">
    <property type="term" value="F:transcription cis-regulatory region binding"/>
    <property type="evidence" value="ECO:0007669"/>
    <property type="project" value="TreeGrafter"/>
</dbReference>
<reference evidence="6 7" key="2">
    <citation type="submission" date="2016-01" db="EMBL/GenBank/DDBJ databases">
        <title>Microcella alkaliphila JAM AC0309 whole genome shotgun sequence.</title>
        <authorList>
            <person name="Kurata A."/>
            <person name="Hirose Y."/>
            <person name="Kishimoto N."/>
            <person name="Kobayashi T."/>
        </authorList>
    </citation>
    <scope>NUCLEOTIDE SEQUENCE [LARGE SCALE GENOMIC DNA]</scope>
    <source>
        <strain evidence="6 7">JAM AC0309</strain>
    </source>
</reference>
<keyword evidence="2 4" id="KW-0238">DNA-binding</keyword>
<dbReference type="Pfam" id="PF00440">
    <property type="entry name" value="TetR_N"/>
    <property type="match status" value="1"/>
</dbReference>
<dbReference type="GO" id="GO:0003700">
    <property type="term" value="F:DNA-binding transcription factor activity"/>
    <property type="evidence" value="ECO:0007669"/>
    <property type="project" value="TreeGrafter"/>
</dbReference>